<evidence type="ECO:0000313" key="3">
    <source>
        <dbReference type="Proteomes" id="UP001596368"/>
    </source>
</evidence>
<proteinExistence type="predicted"/>
<name>A0ABD5XLX0_9EURY</name>
<evidence type="ECO:0000256" key="1">
    <source>
        <dbReference type="SAM" id="MobiDB-lite"/>
    </source>
</evidence>
<comment type="caution">
    <text evidence="2">The sequence shown here is derived from an EMBL/GenBank/DDBJ whole genome shotgun (WGS) entry which is preliminary data.</text>
</comment>
<evidence type="ECO:0000313" key="2">
    <source>
        <dbReference type="EMBL" id="MFC7136185.1"/>
    </source>
</evidence>
<dbReference type="Proteomes" id="UP001596368">
    <property type="component" value="Unassembled WGS sequence"/>
</dbReference>
<dbReference type="EMBL" id="JBHSZG010000001">
    <property type="protein sequence ID" value="MFC7136185.1"/>
    <property type="molecule type" value="Genomic_DNA"/>
</dbReference>
<reference evidence="2 3" key="1">
    <citation type="journal article" date="2019" name="Int. J. Syst. Evol. Microbiol.">
        <title>The Global Catalogue of Microorganisms (GCM) 10K type strain sequencing project: providing services to taxonomists for standard genome sequencing and annotation.</title>
        <authorList>
            <consortium name="The Broad Institute Genomics Platform"/>
            <consortium name="The Broad Institute Genome Sequencing Center for Infectious Disease"/>
            <person name="Wu L."/>
            <person name="Ma J."/>
        </authorList>
    </citation>
    <scope>NUCLEOTIDE SEQUENCE [LARGE SCALE GENOMIC DNA]</scope>
    <source>
        <strain evidence="2 3">DT92</strain>
    </source>
</reference>
<organism evidence="2 3">
    <name type="scientific">Halobaculum litoreum</name>
    <dbReference type="NCBI Taxonomy" id="3031998"/>
    <lineage>
        <taxon>Archaea</taxon>
        <taxon>Methanobacteriati</taxon>
        <taxon>Methanobacteriota</taxon>
        <taxon>Stenosarchaea group</taxon>
        <taxon>Halobacteria</taxon>
        <taxon>Halobacteriales</taxon>
        <taxon>Haloferacaceae</taxon>
        <taxon>Halobaculum</taxon>
    </lineage>
</organism>
<evidence type="ECO:0008006" key="4">
    <source>
        <dbReference type="Google" id="ProtNLM"/>
    </source>
</evidence>
<feature type="region of interest" description="Disordered" evidence="1">
    <location>
        <begin position="1"/>
        <end position="23"/>
    </location>
</feature>
<accession>A0ABD5XLX0</accession>
<sequence>MTGVTGDERRRHRRTPDRSVGVSVPEDHVGAFVAQAFEDPERSTTWTEVVSEVVAAEARDAWDALSPAEQVQELLAVADDYDERAVEALEAVPLDGVEPTDEVDDLFEEATRCRRNADRIRDGVAAAYTEDRIEADRLADAVEAYGFDTGTVAEREDLVEAVTEAYDYDVRPYGGVLMEADDSDADAAAAGGDPW</sequence>
<protein>
    <recommendedName>
        <fullName evidence="4">Conditioned medium-induced protein 4</fullName>
    </recommendedName>
</protein>
<dbReference type="AlphaFoldDB" id="A0ABD5XLX0"/>
<keyword evidence="3" id="KW-1185">Reference proteome</keyword>
<gene>
    <name evidence="2" type="ORF">ACFQRB_05665</name>
</gene>